<evidence type="ECO:0000313" key="6">
    <source>
        <dbReference type="EMBL" id="OGY79612.1"/>
    </source>
</evidence>
<dbReference type="EMBL" id="MHKB01000008">
    <property type="protein sequence ID" value="OGY79612.1"/>
    <property type="molecule type" value="Genomic_DNA"/>
</dbReference>
<evidence type="ECO:0000256" key="2">
    <source>
        <dbReference type="ARBA" id="ARBA00022980"/>
    </source>
</evidence>
<keyword evidence="2 4" id="KW-0689">Ribosomal protein</keyword>
<dbReference type="PANTHER" id="PTHR21349">
    <property type="entry name" value="50S RIBOSOMAL PROTEIN L21"/>
    <property type="match status" value="1"/>
</dbReference>
<comment type="caution">
    <text evidence="6">The sequence shown here is derived from an EMBL/GenBank/DDBJ whole genome shotgun (WGS) entry which is preliminary data.</text>
</comment>
<dbReference type="GO" id="GO:0006412">
    <property type="term" value="P:translation"/>
    <property type="evidence" value="ECO:0007669"/>
    <property type="project" value="UniProtKB-UniRule"/>
</dbReference>
<keyword evidence="3 4" id="KW-0687">Ribonucleoprotein</keyword>
<evidence type="ECO:0000313" key="7">
    <source>
        <dbReference type="Proteomes" id="UP000177165"/>
    </source>
</evidence>
<dbReference type="Pfam" id="PF00829">
    <property type="entry name" value="Ribosomal_L21p"/>
    <property type="match status" value="1"/>
</dbReference>
<evidence type="ECO:0000256" key="5">
    <source>
        <dbReference type="RuleBase" id="RU000562"/>
    </source>
</evidence>
<dbReference type="GO" id="GO:0005737">
    <property type="term" value="C:cytoplasm"/>
    <property type="evidence" value="ECO:0007669"/>
    <property type="project" value="UniProtKB-ARBA"/>
</dbReference>
<dbReference type="SUPFAM" id="SSF141091">
    <property type="entry name" value="L21p-like"/>
    <property type="match status" value="1"/>
</dbReference>
<evidence type="ECO:0000256" key="4">
    <source>
        <dbReference type="HAMAP-Rule" id="MF_01363"/>
    </source>
</evidence>
<comment type="subunit">
    <text evidence="4">Part of the 50S ribosomal subunit. Contacts protein L20.</text>
</comment>
<dbReference type="InterPro" id="IPR036164">
    <property type="entry name" value="bL21-like_sf"/>
</dbReference>
<organism evidence="6 7">
    <name type="scientific">Candidatus Kerfeldbacteria bacterium RIFCSPHIGHO2_02_FULL_42_14</name>
    <dbReference type="NCBI Taxonomy" id="1798540"/>
    <lineage>
        <taxon>Bacteria</taxon>
        <taxon>Candidatus Kerfeldiibacteriota</taxon>
    </lineage>
</organism>
<dbReference type="GO" id="GO:1990904">
    <property type="term" value="C:ribonucleoprotein complex"/>
    <property type="evidence" value="ECO:0007669"/>
    <property type="project" value="UniProtKB-KW"/>
</dbReference>
<dbReference type="PANTHER" id="PTHR21349:SF0">
    <property type="entry name" value="LARGE RIBOSOMAL SUBUNIT PROTEIN BL21M"/>
    <property type="match status" value="1"/>
</dbReference>
<dbReference type="GO" id="GO:0003735">
    <property type="term" value="F:structural constituent of ribosome"/>
    <property type="evidence" value="ECO:0007669"/>
    <property type="project" value="InterPro"/>
</dbReference>
<dbReference type="InterPro" id="IPR028909">
    <property type="entry name" value="bL21-like"/>
</dbReference>
<dbReference type="InterPro" id="IPR001787">
    <property type="entry name" value="Ribosomal_bL21"/>
</dbReference>
<dbReference type="AlphaFoldDB" id="A0A1G2ARS3"/>
<evidence type="ECO:0000256" key="1">
    <source>
        <dbReference type="ARBA" id="ARBA00008563"/>
    </source>
</evidence>
<dbReference type="NCBIfam" id="TIGR00061">
    <property type="entry name" value="L21"/>
    <property type="match status" value="1"/>
</dbReference>
<dbReference type="STRING" id="1798540.A3B74_02455"/>
<evidence type="ECO:0000256" key="3">
    <source>
        <dbReference type="ARBA" id="ARBA00023274"/>
    </source>
</evidence>
<reference evidence="6 7" key="1">
    <citation type="journal article" date="2016" name="Nat. Commun.">
        <title>Thousands of microbial genomes shed light on interconnected biogeochemical processes in an aquifer system.</title>
        <authorList>
            <person name="Anantharaman K."/>
            <person name="Brown C.T."/>
            <person name="Hug L.A."/>
            <person name="Sharon I."/>
            <person name="Castelle C.J."/>
            <person name="Probst A.J."/>
            <person name="Thomas B.C."/>
            <person name="Singh A."/>
            <person name="Wilkins M.J."/>
            <person name="Karaoz U."/>
            <person name="Brodie E.L."/>
            <person name="Williams K.H."/>
            <person name="Hubbard S.S."/>
            <person name="Banfield J.F."/>
        </authorList>
    </citation>
    <scope>NUCLEOTIDE SEQUENCE [LARGE SCALE GENOMIC DNA]</scope>
</reference>
<gene>
    <name evidence="4" type="primary">rplU</name>
    <name evidence="6" type="ORF">A3B74_02455</name>
</gene>
<comment type="function">
    <text evidence="4 5">This protein binds to 23S rRNA in the presence of protein L20.</text>
</comment>
<dbReference type="HAMAP" id="MF_01363">
    <property type="entry name" value="Ribosomal_bL21"/>
    <property type="match status" value="1"/>
</dbReference>
<accession>A0A1G2ARS3</accession>
<keyword evidence="4 5" id="KW-0699">rRNA-binding</keyword>
<proteinExistence type="inferred from homology"/>
<dbReference type="GO" id="GO:0019843">
    <property type="term" value="F:rRNA binding"/>
    <property type="evidence" value="ECO:0007669"/>
    <property type="project" value="UniProtKB-UniRule"/>
</dbReference>
<name>A0A1G2ARS3_9BACT</name>
<comment type="similarity">
    <text evidence="1 4 5">Belongs to the bacterial ribosomal protein bL21 family.</text>
</comment>
<keyword evidence="4 5" id="KW-0694">RNA-binding</keyword>
<dbReference type="Proteomes" id="UP000177165">
    <property type="component" value="Unassembled WGS sequence"/>
</dbReference>
<protein>
    <recommendedName>
        <fullName evidence="4">Large ribosomal subunit protein bL21</fullName>
    </recommendedName>
</protein>
<sequence>MIAVIETGGKQYKVKEQDTLRIEKIQGEKGEQVTFQNVLLISDEQGKDIKLGTPFVVGAKVDGIIVQTARSKKIDVIKFKSKVRYRRKIGHRQYFTEVRIQKIHAA</sequence>
<dbReference type="GO" id="GO:0005840">
    <property type="term" value="C:ribosome"/>
    <property type="evidence" value="ECO:0007669"/>
    <property type="project" value="UniProtKB-KW"/>
</dbReference>